<evidence type="ECO:0000313" key="3">
    <source>
        <dbReference type="Proteomes" id="UP000094578"/>
    </source>
</evidence>
<dbReference type="EMBL" id="MDER01000076">
    <property type="protein sequence ID" value="ODP26703.1"/>
    <property type="molecule type" value="Genomic_DNA"/>
</dbReference>
<feature type="region of interest" description="Disordered" evidence="1">
    <location>
        <begin position="306"/>
        <end position="355"/>
    </location>
</feature>
<protein>
    <submittedName>
        <fullName evidence="2">Uncharacterized protein</fullName>
    </submittedName>
</protein>
<organism evidence="2 3">
    <name type="scientific">Paenibacillus nuruki</name>
    <dbReference type="NCBI Taxonomy" id="1886670"/>
    <lineage>
        <taxon>Bacteria</taxon>
        <taxon>Bacillati</taxon>
        <taxon>Bacillota</taxon>
        <taxon>Bacilli</taxon>
        <taxon>Bacillales</taxon>
        <taxon>Paenibacillaceae</taxon>
        <taxon>Paenibacillus</taxon>
    </lineage>
</organism>
<dbReference type="Proteomes" id="UP000094578">
    <property type="component" value="Unassembled WGS sequence"/>
</dbReference>
<name>A0A1E3KZ68_9BACL</name>
<evidence type="ECO:0000256" key="1">
    <source>
        <dbReference type="SAM" id="MobiDB-lite"/>
    </source>
</evidence>
<sequence>MDLKKWFNMLFITKKDVINEQISTPSTLNPAPDTIEFNKEFKCNLNRIDIPFSSNHPSVLGKNNADRIEAFIEDSFRAEYFTHVKERVMKHHPYIDDIQYDWLLLELKRFFFMSALFKSTPMYSPLVDILWHEMLMFTADYQQFCDLFCGHFIHHRPNVTRKNEEISSEDRAFFDFVYSLLFEVDQENQIHLRAFHRYSLSEEVLLDFSNSLDSYLLKAYFNVATNDQFASIQELLILLIKQSILKSQSSVNNYPGMNKAMRNSLNMLASVGFITPESSPLHHSRLLDSQLQEKTETWNNLVGNSRTVSVSKSNGSKSSNGSKDSSDDGNPSSSCSGSSCSSSSCSSSSCSSCGS</sequence>
<dbReference type="RefSeq" id="WP_069329286.1">
    <property type="nucleotide sequence ID" value="NZ_MDER01000076.1"/>
</dbReference>
<accession>A0A1E3KZ68</accession>
<feature type="compositionally biased region" description="Low complexity" evidence="1">
    <location>
        <begin position="311"/>
        <end position="355"/>
    </location>
</feature>
<dbReference type="PATRIC" id="fig|1886670.3.peg.3966"/>
<dbReference type="AlphaFoldDB" id="A0A1E3KZ68"/>
<proteinExistence type="predicted"/>
<dbReference type="STRING" id="1886670.PTI45_03940"/>
<comment type="caution">
    <text evidence="2">The sequence shown here is derived from an EMBL/GenBank/DDBJ whole genome shotgun (WGS) entry which is preliminary data.</text>
</comment>
<reference evidence="2 3" key="1">
    <citation type="submission" date="2016-08" db="EMBL/GenBank/DDBJ databases">
        <title>Genome sequencing of Paenibacillus sp. TI45-13ar, isolated from Korean traditional nuruk.</title>
        <authorList>
            <person name="Kim S.-J."/>
        </authorList>
    </citation>
    <scope>NUCLEOTIDE SEQUENCE [LARGE SCALE GENOMIC DNA]</scope>
    <source>
        <strain evidence="2 3">TI45-13ar</strain>
    </source>
</reference>
<keyword evidence="3" id="KW-1185">Reference proteome</keyword>
<evidence type="ECO:0000313" key="2">
    <source>
        <dbReference type="EMBL" id="ODP26703.1"/>
    </source>
</evidence>
<gene>
    <name evidence="2" type="ORF">PTI45_03940</name>
</gene>